<comment type="cofactor">
    <cofactor evidence="2">
        <name>Mg(2+)</name>
        <dbReference type="ChEBI" id="CHEBI:18420"/>
    </cofactor>
</comment>
<dbReference type="GO" id="GO:0046872">
    <property type="term" value="F:metal ion binding"/>
    <property type="evidence" value="ECO:0007669"/>
    <property type="project" value="UniProtKB-KW"/>
</dbReference>
<dbReference type="FunFam" id="3.90.950.10:FF:000002">
    <property type="entry name" value="Inosine/xanthosine triphosphatase"/>
    <property type="match status" value="1"/>
</dbReference>
<evidence type="ECO:0000256" key="1">
    <source>
        <dbReference type="ARBA" id="ARBA00001936"/>
    </source>
</evidence>
<reference evidence="14" key="2">
    <citation type="submission" date="2020-09" db="EMBL/GenBank/DDBJ databases">
        <authorList>
            <person name="Sun Q."/>
            <person name="Zhou Y."/>
        </authorList>
    </citation>
    <scope>NUCLEOTIDE SEQUENCE</scope>
    <source>
        <strain evidence="14">CGMCC 1.15760</strain>
    </source>
</reference>
<dbReference type="Proteomes" id="UP000616608">
    <property type="component" value="Unassembled WGS sequence"/>
</dbReference>
<accession>A0A917G9F4</accession>
<dbReference type="InterPro" id="IPR029001">
    <property type="entry name" value="ITPase-like_fam"/>
</dbReference>
<reference evidence="14" key="1">
    <citation type="journal article" date="2014" name="Int. J. Syst. Evol. Microbiol.">
        <title>Complete genome sequence of Corynebacterium casei LMG S-19264T (=DSM 44701T), isolated from a smear-ripened cheese.</title>
        <authorList>
            <consortium name="US DOE Joint Genome Institute (JGI-PGF)"/>
            <person name="Walter F."/>
            <person name="Albersmeier A."/>
            <person name="Kalinowski J."/>
            <person name="Ruckert C."/>
        </authorList>
    </citation>
    <scope>NUCLEOTIDE SEQUENCE</scope>
    <source>
        <strain evidence="14">CGMCC 1.15760</strain>
    </source>
</reference>
<dbReference type="GO" id="GO:0103023">
    <property type="term" value="F:ITPase activity"/>
    <property type="evidence" value="ECO:0007669"/>
    <property type="project" value="UniProtKB-EC"/>
</dbReference>
<dbReference type="InterPro" id="IPR026533">
    <property type="entry name" value="NTPase/PRRC1"/>
</dbReference>
<dbReference type="NCBIfam" id="NF002850">
    <property type="entry name" value="PRK03114.1"/>
    <property type="match status" value="1"/>
</dbReference>
<dbReference type="RefSeq" id="WP_188615495.1">
    <property type="nucleotide sequence ID" value="NZ_BMJT01000009.1"/>
</dbReference>
<keyword evidence="7" id="KW-0546">Nucleotide metabolism</keyword>
<evidence type="ECO:0000256" key="2">
    <source>
        <dbReference type="ARBA" id="ARBA00001946"/>
    </source>
</evidence>
<evidence type="ECO:0000256" key="5">
    <source>
        <dbReference type="ARBA" id="ARBA00022801"/>
    </source>
</evidence>
<comment type="similarity">
    <text evidence="12">Belongs to the YjjX NTPase family.</text>
</comment>
<evidence type="ECO:0000256" key="4">
    <source>
        <dbReference type="ARBA" id="ARBA00022741"/>
    </source>
</evidence>
<evidence type="ECO:0000313" key="14">
    <source>
        <dbReference type="EMBL" id="GGG30131.1"/>
    </source>
</evidence>
<comment type="catalytic activity">
    <reaction evidence="11">
        <text>XTP + H2O = XDP + phosphate + H(+)</text>
        <dbReference type="Rhea" id="RHEA:28406"/>
        <dbReference type="ChEBI" id="CHEBI:15377"/>
        <dbReference type="ChEBI" id="CHEBI:15378"/>
        <dbReference type="ChEBI" id="CHEBI:43474"/>
        <dbReference type="ChEBI" id="CHEBI:59884"/>
        <dbReference type="ChEBI" id="CHEBI:61314"/>
        <dbReference type="EC" id="3.6.1.73"/>
    </reaction>
</comment>
<comment type="cofactor">
    <cofactor evidence="1">
        <name>Mn(2+)</name>
        <dbReference type="ChEBI" id="CHEBI:29035"/>
    </cofactor>
</comment>
<sequence length="171" mass="18547">MNIAIGTMNKAKVNAVKMVMQSQCLDAIFTPVKAHSLVSDQPMSNEETRQGAINRAQHALTLTDAHIAFGLEGGVTVLEDQLYICNWAALVTADGQSFTAAGAQLPLPIEVAQCILAGEELGPVMERYAAQSDIRQNQGAIGIFTDGLVSRQAMFEHIITLLVGQYRYNQR</sequence>
<evidence type="ECO:0000256" key="9">
    <source>
        <dbReference type="ARBA" id="ARBA00038901"/>
    </source>
</evidence>
<feature type="domain" description="Non-canonical purine NTP phosphatase/PRRC1" evidence="13">
    <location>
        <begin position="6"/>
        <end position="160"/>
    </location>
</feature>
<evidence type="ECO:0000256" key="7">
    <source>
        <dbReference type="ARBA" id="ARBA00023080"/>
    </source>
</evidence>
<keyword evidence="8" id="KW-0464">Manganese</keyword>
<evidence type="ECO:0000256" key="8">
    <source>
        <dbReference type="ARBA" id="ARBA00023211"/>
    </source>
</evidence>
<name>A0A917G9F4_9BACI</name>
<dbReference type="Gene3D" id="3.90.950.10">
    <property type="match status" value="1"/>
</dbReference>
<dbReference type="PANTHER" id="PTHR34699:SF2">
    <property type="entry name" value="NON-CANONICAL PURINE NTP PHOSPHATASE_PRRC1 DOMAIN-CONTAINING PROTEIN"/>
    <property type="match status" value="1"/>
</dbReference>
<dbReference type="Pfam" id="PF01931">
    <property type="entry name" value="NTPase_I-T"/>
    <property type="match status" value="1"/>
</dbReference>
<protein>
    <recommendedName>
        <fullName evidence="9">inosine/xanthosine triphosphatase</fullName>
        <ecNumber evidence="9">3.6.1.73</ecNumber>
    </recommendedName>
</protein>
<evidence type="ECO:0000313" key="15">
    <source>
        <dbReference type="Proteomes" id="UP000616608"/>
    </source>
</evidence>
<dbReference type="AlphaFoldDB" id="A0A917G9F4"/>
<keyword evidence="6" id="KW-0460">Magnesium</keyword>
<dbReference type="EMBL" id="BMJT01000009">
    <property type="protein sequence ID" value="GGG30131.1"/>
    <property type="molecule type" value="Genomic_DNA"/>
</dbReference>
<dbReference type="SUPFAM" id="SSF52972">
    <property type="entry name" value="ITPase-like"/>
    <property type="match status" value="1"/>
</dbReference>
<dbReference type="EC" id="3.6.1.73" evidence="9"/>
<comment type="caution">
    <text evidence="14">The sequence shown here is derived from an EMBL/GenBank/DDBJ whole genome shotgun (WGS) entry which is preliminary data.</text>
</comment>
<evidence type="ECO:0000256" key="12">
    <source>
        <dbReference type="ARBA" id="ARBA00060855"/>
    </source>
</evidence>
<evidence type="ECO:0000256" key="3">
    <source>
        <dbReference type="ARBA" id="ARBA00022723"/>
    </source>
</evidence>
<proteinExistence type="inferred from homology"/>
<dbReference type="GO" id="GO:0000166">
    <property type="term" value="F:nucleotide binding"/>
    <property type="evidence" value="ECO:0007669"/>
    <property type="project" value="UniProtKB-KW"/>
</dbReference>
<evidence type="ECO:0000259" key="13">
    <source>
        <dbReference type="Pfam" id="PF01931"/>
    </source>
</evidence>
<keyword evidence="3" id="KW-0479">Metal-binding</keyword>
<organism evidence="14 15">
    <name type="scientific">Lysinibacillus alkalisoli</name>
    <dbReference type="NCBI Taxonomy" id="1911548"/>
    <lineage>
        <taxon>Bacteria</taxon>
        <taxon>Bacillati</taxon>
        <taxon>Bacillota</taxon>
        <taxon>Bacilli</taxon>
        <taxon>Bacillales</taxon>
        <taxon>Bacillaceae</taxon>
        <taxon>Lysinibacillus</taxon>
    </lineage>
</organism>
<dbReference type="PANTHER" id="PTHR34699">
    <property type="match status" value="1"/>
</dbReference>
<evidence type="ECO:0000256" key="11">
    <source>
        <dbReference type="ARBA" id="ARBA00048781"/>
    </source>
</evidence>
<evidence type="ECO:0000256" key="6">
    <source>
        <dbReference type="ARBA" id="ARBA00022842"/>
    </source>
</evidence>
<gene>
    <name evidence="14" type="ORF">GCM10007425_25960</name>
</gene>
<keyword evidence="15" id="KW-1185">Reference proteome</keyword>
<dbReference type="GO" id="GO:0009117">
    <property type="term" value="P:nucleotide metabolic process"/>
    <property type="evidence" value="ECO:0007669"/>
    <property type="project" value="UniProtKB-KW"/>
</dbReference>
<dbReference type="InterPro" id="IPR050299">
    <property type="entry name" value="YjjX_NTPase"/>
</dbReference>
<comment type="catalytic activity">
    <reaction evidence="10">
        <text>ITP + H2O = IDP + phosphate + H(+)</text>
        <dbReference type="Rhea" id="RHEA:28330"/>
        <dbReference type="ChEBI" id="CHEBI:15377"/>
        <dbReference type="ChEBI" id="CHEBI:15378"/>
        <dbReference type="ChEBI" id="CHEBI:43474"/>
        <dbReference type="ChEBI" id="CHEBI:58280"/>
        <dbReference type="ChEBI" id="CHEBI:61402"/>
        <dbReference type="EC" id="3.6.1.73"/>
    </reaction>
</comment>
<keyword evidence="5" id="KW-0378">Hydrolase</keyword>
<evidence type="ECO:0000256" key="10">
    <source>
        <dbReference type="ARBA" id="ARBA00048174"/>
    </source>
</evidence>
<keyword evidence="4" id="KW-0547">Nucleotide-binding</keyword>